<comment type="similarity">
    <text evidence="2">Belongs to the nitronate monooxygenase family. NMO class I subfamily.</text>
</comment>
<keyword evidence="8" id="KW-0503">Monooxygenase</keyword>
<dbReference type="PANTHER" id="PTHR42747:SF3">
    <property type="entry name" value="NITRONATE MONOOXYGENASE-RELATED"/>
    <property type="match status" value="1"/>
</dbReference>
<dbReference type="OrthoDB" id="5295714at2"/>
<keyword evidence="4" id="KW-0285">Flavoprotein</keyword>
<dbReference type="RefSeq" id="WP_014243806.1">
    <property type="nucleotide sequence ID" value="NC_016620.1"/>
</dbReference>
<evidence type="ECO:0000256" key="9">
    <source>
        <dbReference type="ARBA" id="ARBA00031155"/>
    </source>
</evidence>
<name>E1WYH4_HALMS</name>
<dbReference type="HOGENOM" id="CLU_038732_5_0_7"/>
<comment type="cofactor">
    <cofactor evidence="1">
        <name>FMN</name>
        <dbReference type="ChEBI" id="CHEBI:58210"/>
    </cofactor>
</comment>
<evidence type="ECO:0000313" key="13">
    <source>
        <dbReference type="Proteomes" id="UP000008963"/>
    </source>
</evidence>
<dbReference type="EMBL" id="FQ312005">
    <property type="protein sequence ID" value="CBW26022.1"/>
    <property type="molecule type" value="Genomic_DNA"/>
</dbReference>
<dbReference type="CDD" id="cd04730">
    <property type="entry name" value="NPD_like"/>
    <property type="match status" value="1"/>
</dbReference>
<dbReference type="Proteomes" id="UP000008963">
    <property type="component" value="Chromosome"/>
</dbReference>
<accession>E1WYH4</accession>
<evidence type="ECO:0000256" key="3">
    <source>
        <dbReference type="ARBA" id="ARBA00022575"/>
    </source>
</evidence>
<dbReference type="PANTHER" id="PTHR42747">
    <property type="entry name" value="NITRONATE MONOOXYGENASE-RELATED"/>
    <property type="match status" value="1"/>
</dbReference>
<dbReference type="InterPro" id="IPR013785">
    <property type="entry name" value="Aldolase_TIM"/>
</dbReference>
<evidence type="ECO:0000256" key="1">
    <source>
        <dbReference type="ARBA" id="ARBA00001917"/>
    </source>
</evidence>
<dbReference type="PATRIC" id="fig|862908.3.peg.1089"/>
<gene>
    <name evidence="12" type="ordered locus">BMS_1144</name>
</gene>
<evidence type="ECO:0000256" key="2">
    <source>
        <dbReference type="ARBA" id="ARBA00009881"/>
    </source>
</evidence>
<dbReference type="Pfam" id="PF03060">
    <property type="entry name" value="NMO"/>
    <property type="match status" value="1"/>
</dbReference>
<sequence>MNDLNTHLMKILKIEKPIIQAPMAGINTIELASAVIRAGGLGSIACAMLTPDEIRSAYERIKSETSGSINLNFFAHQQREESSEQQERWKERLLPYYQEFGLDPDKKRVSATRAPFNDTFCELVEELRPTVVSFHFGLPEPRLLERVKNTGAIILSSATTVSEALWLEERGCDIIIAQGTQAGGHRATFLTDTDEQLPTNSLISAMRSKITLPIIAAGGIASASDVEQALKSGASAVQLGTAFLFCPEVPLSPLYRESLHGNGETVVTNIFSGRPARGIRNRFINEVGPIAKDVPEFPYASTLVAPLKKVTEESGSTEFMSLWSGSNRIPHRMDAESFIRSLFND</sequence>
<evidence type="ECO:0000256" key="5">
    <source>
        <dbReference type="ARBA" id="ARBA00022643"/>
    </source>
</evidence>
<keyword evidence="12" id="KW-0223">Dioxygenase</keyword>
<evidence type="ECO:0000256" key="8">
    <source>
        <dbReference type="ARBA" id="ARBA00023033"/>
    </source>
</evidence>
<proteinExistence type="inferred from homology"/>
<keyword evidence="13" id="KW-1185">Reference proteome</keyword>
<dbReference type="SUPFAM" id="SSF51412">
    <property type="entry name" value="Inosine monophosphate dehydrogenase (IMPDH)"/>
    <property type="match status" value="1"/>
</dbReference>
<dbReference type="GO" id="GO:0000166">
    <property type="term" value="F:nucleotide binding"/>
    <property type="evidence" value="ECO:0007669"/>
    <property type="project" value="UniProtKB-KW"/>
</dbReference>
<dbReference type="STRING" id="862908.BMS_1144"/>
<evidence type="ECO:0000256" key="4">
    <source>
        <dbReference type="ARBA" id="ARBA00022630"/>
    </source>
</evidence>
<dbReference type="InterPro" id="IPR004136">
    <property type="entry name" value="NMO"/>
</dbReference>
<evidence type="ECO:0000256" key="11">
    <source>
        <dbReference type="ARBA" id="ARBA00067136"/>
    </source>
</evidence>
<keyword evidence="6" id="KW-0547">Nucleotide-binding</keyword>
<dbReference type="KEGG" id="bmx:BMS_1144"/>
<dbReference type="GO" id="GO:0051213">
    <property type="term" value="F:dioxygenase activity"/>
    <property type="evidence" value="ECO:0007669"/>
    <property type="project" value="UniProtKB-KW"/>
</dbReference>
<dbReference type="AlphaFoldDB" id="E1WYH4"/>
<evidence type="ECO:0000313" key="12">
    <source>
        <dbReference type="EMBL" id="CBW26022.1"/>
    </source>
</evidence>
<keyword evidence="5" id="KW-0288">FMN</keyword>
<protein>
    <recommendedName>
        <fullName evidence="11">Nitronate monooxygenase</fullName>
    </recommendedName>
    <alternativeName>
        <fullName evidence="9">Propionate 3-nitronate monooxygenase</fullName>
    </alternativeName>
</protein>
<keyword evidence="7" id="KW-0560">Oxidoreductase</keyword>
<evidence type="ECO:0000256" key="7">
    <source>
        <dbReference type="ARBA" id="ARBA00023002"/>
    </source>
</evidence>
<keyword evidence="3" id="KW-0216">Detoxification</keyword>
<dbReference type="GO" id="GO:0009636">
    <property type="term" value="P:response to toxic substance"/>
    <property type="evidence" value="ECO:0007669"/>
    <property type="project" value="UniProtKB-KW"/>
</dbReference>
<dbReference type="eggNOG" id="COG2070">
    <property type="taxonomic scope" value="Bacteria"/>
</dbReference>
<dbReference type="Gene3D" id="3.20.20.70">
    <property type="entry name" value="Aldolase class I"/>
    <property type="match status" value="1"/>
</dbReference>
<reference evidence="13" key="1">
    <citation type="journal article" date="2013" name="ISME J.">
        <title>A small predatory core genome in the divergent marine Bacteriovorax marinus SJ and the terrestrial Bdellovibrio bacteriovorus.</title>
        <authorList>
            <person name="Crossman L.C."/>
            <person name="Chen H."/>
            <person name="Cerdeno-Tarraga A.M."/>
            <person name="Brooks K."/>
            <person name="Quail M.A."/>
            <person name="Pineiro S.A."/>
            <person name="Hobley L."/>
            <person name="Sockett R.E."/>
            <person name="Bentley S.D."/>
            <person name="Parkhill J."/>
            <person name="Williams H.N."/>
            <person name="Stine O.C."/>
        </authorList>
    </citation>
    <scope>NUCLEOTIDE SEQUENCE [LARGE SCALE GENOMIC DNA]</scope>
    <source>
        <strain evidence="13">ATCC BAA-682 / DSM 15412 / SJ</strain>
    </source>
</reference>
<evidence type="ECO:0000256" key="10">
    <source>
        <dbReference type="ARBA" id="ARBA00049401"/>
    </source>
</evidence>
<dbReference type="FunFam" id="3.20.20.70:FF:000154">
    <property type="entry name" value="Probable nitronate monooxygenase"/>
    <property type="match status" value="1"/>
</dbReference>
<dbReference type="GO" id="GO:0018580">
    <property type="term" value="F:nitronate monooxygenase activity"/>
    <property type="evidence" value="ECO:0007669"/>
    <property type="project" value="InterPro"/>
</dbReference>
<evidence type="ECO:0000256" key="6">
    <source>
        <dbReference type="ARBA" id="ARBA00022741"/>
    </source>
</evidence>
<organism evidence="12 13">
    <name type="scientific">Halobacteriovorax marinus (strain ATCC BAA-682 / DSM 15412 / SJ)</name>
    <name type="common">Bacteriovorax marinus</name>
    <dbReference type="NCBI Taxonomy" id="862908"/>
    <lineage>
        <taxon>Bacteria</taxon>
        <taxon>Pseudomonadati</taxon>
        <taxon>Bdellovibrionota</taxon>
        <taxon>Bacteriovoracia</taxon>
        <taxon>Bacteriovoracales</taxon>
        <taxon>Halobacteriovoraceae</taxon>
        <taxon>Halobacteriovorax</taxon>
    </lineage>
</organism>
<comment type="catalytic activity">
    <reaction evidence="10">
        <text>3 propionate 3-nitronate + 3 O2 + H2O = 3 3-oxopropanoate + 2 nitrate + nitrite + H2O2 + 3 H(+)</text>
        <dbReference type="Rhea" id="RHEA:57332"/>
        <dbReference type="ChEBI" id="CHEBI:15377"/>
        <dbReference type="ChEBI" id="CHEBI:15378"/>
        <dbReference type="ChEBI" id="CHEBI:15379"/>
        <dbReference type="ChEBI" id="CHEBI:16240"/>
        <dbReference type="ChEBI" id="CHEBI:16301"/>
        <dbReference type="ChEBI" id="CHEBI:17632"/>
        <dbReference type="ChEBI" id="CHEBI:33190"/>
        <dbReference type="ChEBI" id="CHEBI:136067"/>
    </reaction>
</comment>